<dbReference type="PANTHER" id="PTHR24104:SF50">
    <property type="entry name" value="SMP-30_GLUCONOLACTONASE_LRE-LIKE REGION DOMAIN-CONTAINING PROTEIN"/>
    <property type="match status" value="1"/>
</dbReference>
<evidence type="ECO:0000256" key="3">
    <source>
        <dbReference type="SAM" id="MobiDB-lite"/>
    </source>
</evidence>
<feature type="compositionally biased region" description="Polar residues" evidence="3">
    <location>
        <begin position="31"/>
        <end position="41"/>
    </location>
</feature>
<accession>A0A8J9W5B3</accession>
<gene>
    <name evidence="4" type="primary">TRIM71</name>
    <name evidence="4" type="ORF">BLAG_LOCUS2267</name>
</gene>
<organism evidence="4 5">
    <name type="scientific">Branchiostoma lanceolatum</name>
    <name type="common">Common lancelet</name>
    <name type="synonym">Amphioxus lanceolatum</name>
    <dbReference type="NCBI Taxonomy" id="7740"/>
    <lineage>
        <taxon>Eukaryota</taxon>
        <taxon>Metazoa</taxon>
        <taxon>Chordata</taxon>
        <taxon>Cephalochordata</taxon>
        <taxon>Leptocardii</taxon>
        <taxon>Amphioxiformes</taxon>
        <taxon>Branchiostomatidae</taxon>
        <taxon>Branchiostoma</taxon>
    </lineage>
</organism>
<protein>
    <submittedName>
        <fullName evidence="4">TRIM71 protein</fullName>
    </submittedName>
</protein>
<feature type="compositionally biased region" description="Low complexity" evidence="3">
    <location>
        <begin position="42"/>
        <end position="52"/>
    </location>
</feature>
<dbReference type="Gene3D" id="2.120.10.30">
    <property type="entry name" value="TolB, C-terminal domain"/>
    <property type="match status" value="1"/>
</dbReference>
<evidence type="ECO:0000313" key="4">
    <source>
        <dbReference type="EMBL" id="CAH1233516.1"/>
    </source>
</evidence>
<dbReference type="InterPro" id="IPR001258">
    <property type="entry name" value="NHL_repeat"/>
</dbReference>
<evidence type="ECO:0000256" key="1">
    <source>
        <dbReference type="ARBA" id="ARBA00022737"/>
    </source>
</evidence>
<sequence length="387" mass="42468">MTELTSMPVTVADNGYFRGRASTKNSREVTLPSTSNSSQASTPNTDLTTTTLPDATMPVTFTLTSTKMASQQPTIPFDPTSPEPQMNANGDGVVTLTSSTHKESRARIVNSEKITFGEEGKGPGKFSFARGVAVSSYNEIVVADPGNRRVQVFSMKGAFLRLFPTVVPDVNGQAMRPCDVATDGKGYVWAVGSNVDSNRRHGYLVQYSRQGKPELNANHVLRNIYNYPPSVAFDAANNKVIVAAYTDIYVFSPNGSSYTSFKSFKNRAVFFITSDEGHIFVTEANKSKVQVYNHTGRRLFIFGSEGKGKGKLNFPHDICTDNSGHIIIANWLNHCVDMFTSRGEFVRTIAEIQSPWGVAVGPHGQMAVTSYDYTVHVTIFPRHMVYP</sequence>
<name>A0A8J9W5B3_BRALA</name>
<proteinExistence type="predicted"/>
<dbReference type="SUPFAM" id="SSF101898">
    <property type="entry name" value="NHL repeat"/>
    <property type="match status" value="1"/>
</dbReference>
<dbReference type="GO" id="GO:0043161">
    <property type="term" value="P:proteasome-mediated ubiquitin-dependent protein catabolic process"/>
    <property type="evidence" value="ECO:0007669"/>
    <property type="project" value="TreeGrafter"/>
</dbReference>
<dbReference type="GO" id="GO:0000209">
    <property type="term" value="P:protein polyubiquitination"/>
    <property type="evidence" value="ECO:0007669"/>
    <property type="project" value="TreeGrafter"/>
</dbReference>
<dbReference type="CDD" id="cd05819">
    <property type="entry name" value="NHL"/>
    <property type="match status" value="1"/>
</dbReference>
<dbReference type="InterPro" id="IPR050952">
    <property type="entry name" value="TRIM-NHL_E3_ligases"/>
</dbReference>
<dbReference type="FunFam" id="2.120.10.30:FF:000064">
    <property type="entry name" value="Uncharacterized protein"/>
    <property type="match status" value="1"/>
</dbReference>
<dbReference type="PANTHER" id="PTHR24104">
    <property type="entry name" value="E3 UBIQUITIN-PROTEIN LIGASE NHLRC1-RELATED"/>
    <property type="match status" value="1"/>
</dbReference>
<dbReference type="PROSITE" id="PS51125">
    <property type="entry name" value="NHL"/>
    <property type="match status" value="2"/>
</dbReference>
<feature type="repeat" description="NHL" evidence="2">
    <location>
        <begin position="299"/>
        <end position="342"/>
    </location>
</feature>
<dbReference type="EMBL" id="OV696686">
    <property type="protein sequence ID" value="CAH1233516.1"/>
    <property type="molecule type" value="Genomic_DNA"/>
</dbReference>
<keyword evidence="5" id="KW-1185">Reference proteome</keyword>
<dbReference type="Pfam" id="PF01436">
    <property type="entry name" value="NHL"/>
    <property type="match status" value="2"/>
</dbReference>
<dbReference type="Proteomes" id="UP000838412">
    <property type="component" value="Chromosome 1"/>
</dbReference>
<dbReference type="AlphaFoldDB" id="A0A8J9W5B3"/>
<keyword evidence="1" id="KW-0677">Repeat</keyword>
<feature type="repeat" description="NHL" evidence="2">
    <location>
        <begin position="113"/>
        <end position="156"/>
    </location>
</feature>
<evidence type="ECO:0000256" key="2">
    <source>
        <dbReference type="PROSITE-ProRule" id="PRU00504"/>
    </source>
</evidence>
<dbReference type="OrthoDB" id="10020332at2759"/>
<reference evidence="4" key="1">
    <citation type="submission" date="2022-01" db="EMBL/GenBank/DDBJ databases">
        <authorList>
            <person name="Braso-Vives M."/>
        </authorList>
    </citation>
    <scope>NUCLEOTIDE SEQUENCE</scope>
</reference>
<evidence type="ECO:0000313" key="5">
    <source>
        <dbReference type="Proteomes" id="UP000838412"/>
    </source>
</evidence>
<feature type="region of interest" description="Disordered" evidence="3">
    <location>
        <begin position="18"/>
        <end position="52"/>
    </location>
</feature>
<dbReference type="InterPro" id="IPR011042">
    <property type="entry name" value="6-blade_b-propeller_TolB-like"/>
</dbReference>
<dbReference type="GO" id="GO:0061630">
    <property type="term" value="F:ubiquitin protein ligase activity"/>
    <property type="evidence" value="ECO:0007669"/>
    <property type="project" value="TreeGrafter"/>
</dbReference>